<dbReference type="GO" id="GO:0060271">
    <property type="term" value="P:cilium assembly"/>
    <property type="evidence" value="ECO:0007669"/>
    <property type="project" value="TreeGrafter"/>
</dbReference>
<protein>
    <recommendedName>
        <fullName evidence="2">CCDC66 domain-containing protein</fullName>
    </recommendedName>
</protein>
<dbReference type="Proteomes" id="UP000438429">
    <property type="component" value="Unassembled WGS sequence"/>
</dbReference>
<feature type="compositionally biased region" description="Basic and acidic residues" evidence="1">
    <location>
        <begin position="226"/>
        <end position="251"/>
    </location>
</feature>
<name>A0A6A4SMN8_SCOMX</name>
<comment type="caution">
    <text evidence="3">The sequence shown here is derived from an EMBL/GenBank/DDBJ whole genome shotgun (WGS) entry which is preliminary data.</text>
</comment>
<dbReference type="GO" id="GO:0005874">
    <property type="term" value="C:microtubule"/>
    <property type="evidence" value="ECO:0007669"/>
    <property type="project" value="TreeGrafter"/>
</dbReference>
<feature type="compositionally biased region" description="Low complexity" evidence="1">
    <location>
        <begin position="194"/>
        <end position="206"/>
    </location>
</feature>
<feature type="compositionally biased region" description="Basic and acidic residues" evidence="1">
    <location>
        <begin position="261"/>
        <end position="275"/>
    </location>
</feature>
<dbReference type="Pfam" id="PF15236">
    <property type="entry name" value="CCDC66"/>
    <property type="match status" value="1"/>
</dbReference>
<evidence type="ECO:0000313" key="3">
    <source>
        <dbReference type="EMBL" id="KAF0034447.1"/>
    </source>
</evidence>
<organism evidence="3 4">
    <name type="scientific">Scophthalmus maximus</name>
    <name type="common">Turbot</name>
    <name type="synonym">Psetta maxima</name>
    <dbReference type="NCBI Taxonomy" id="52904"/>
    <lineage>
        <taxon>Eukaryota</taxon>
        <taxon>Metazoa</taxon>
        <taxon>Chordata</taxon>
        <taxon>Craniata</taxon>
        <taxon>Vertebrata</taxon>
        <taxon>Euteleostomi</taxon>
        <taxon>Actinopterygii</taxon>
        <taxon>Neopterygii</taxon>
        <taxon>Teleostei</taxon>
        <taxon>Neoteleostei</taxon>
        <taxon>Acanthomorphata</taxon>
        <taxon>Carangaria</taxon>
        <taxon>Pleuronectiformes</taxon>
        <taxon>Pleuronectoidei</taxon>
        <taxon>Scophthalmidae</taxon>
        <taxon>Scophthalmus</taxon>
    </lineage>
</organism>
<gene>
    <name evidence="3" type="ORF">F2P81_012205</name>
</gene>
<feature type="compositionally biased region" description="Basic and acidic residues" evidence="1">
    <location>
        <begin position="373"/>
        <end position="394"/>
    </location>
</feature>
<dbReference type="PANTHER" id="PTHR22736:SF2">
    <property type="entry name" value="COILED-COIL DOMAIN-CONTAINING PROTEIN 66"/>
    <property type="match status" value="1"/>
</dbReference>
<dbReference type="AlphaFoldDB" id="A0A6A4SMN8"/>
<feature type="region of interest" description="Disordered" evidence="1">
    <location>
        <begin position="505"/>
        <end position="529"/>
    </location>
</feature>
<dbReference type="GO" id="GO:0008017">
    <property type="term" value="F:microtubule binding"/>
    <property type="evidence" value="ECO:0007669"/>
    <property type="project" value="TreeGrafter"/>
</dbReference>
<feature type="region of interest" description="Disordered" evidence="1">
    <location>
        <begin position="357"/>
        <end position="394"/>
    </location>
</feature>
<evidence type="ECO:0000259" key="2">
    <source>
        <dbReference type="Pfam" id="PF15236"/>
    </source>
</evidence>
<feature type="region of interest" description="Disordered" evidence="1">
    <location>
        <begin position="435"/>
        <end position="460"/>
    </location>
</feature>
<feature type="region of interest" description="Disordered" evidence="1">
    <location>
        <begin position="180"/>
        <end position="303"/>
    </location>
</feature>
<feature type="compositionally biased region" description="Low complexity" evidence="1">
    <location>
        <begin position="276"/>
        <end position="296"/>
    </location>
</feature>
<evidence type="ECO:0000313" key="4">
    <source>
        <dbReference type="Proteomes" id="UP000438429"/>
    </source>
</evidence>
<feature type="domain" description="CCDC66" evidence="2">
    <location>
        <begin position="319"/>
        <end position="424"/>
    </location>
</feature>
<proteinExistence type="predicted"/>
<dbReference type="GO" id="GO:0005929">
    <property type="term" value="C:cilium"/>
    <property type="evidence" value="ECO:0007669"/>
    <property type="project" value="TreeGrafter"/>
</dbReference>
<dbReference type="InterPro" id="IPR040467">
    <property type="entry name" value="CCDC66_dom"/>
</dbReference>
<sequence length="597" mass="66737">MNLGDGLLFELENGKPKLILCSHGVAKNPAKLPSRPRVANVLSPRQPSCLEEAGRYREARSKAAAGAAAAAAASLHLNAATAGERGATLNTSKAHEHHVGGCIKTVAKVRSDGHKQAATVGSLRTNGKMGKPPSSRARAGAGGKAGLKAMPVGGEAGRTEGVVALTSGQLQQILDSLQTTSNDRQPPEDHQTQDEQVVLKQQQQQQWRPAPGRIQGVTPMEQVLGTERKEEQRRRWLEELDRQREEMTERRRREKLLQSQTEDHEHWCSHFDSLQRRPPGRGAAPSAPTRAPSRASEGGEWEPSSSLSLVWDATSSCRADSVGGASVDTTNGYLSGASYLRTMTALLDPAQIEERERRRLKQQEQQRAIDAQVEERRVQREREKAKRREEEEEEARRLQSRYQLDAVRQKRDRQESRLKRQAELHALQERTCLSRTEPLPLPPPLRLCPDPTQTRGGPNSKVETVARVQSISAAINNERHRVQAPSHLPPLVMDFIPYIRTDETTLDPLEHGDDPPTHTQTDERSRKTPTCRRLEVLRGLAQLRQSNFTLHDDPHRVWVSNRVRPLVCFKCTFRQSDAGPFPSEKSHSSEKEVNFFL</sequence>
<evidence type="ECO:0000256" key="1">
    <source>
        <dbReference type="SAM" id="MobiDB-lite"/>
    </source>
</evidence>
<reference evidence="3 4" key="1">
    <citation type="submission" date="2019-06" db="EMBL/GenBank/DDBJ databases">
        <title>Draft genomes of female and male turbot (Scophthalmus maximus).</title>
        <authorList>
            <person name="Xu H."/>
            <person name="Xu X.-W."/>
            <person name="Shao C."/>
            <person name="Chen S."/>
        </authorList>
    </citation>
    <scope>NUCLEOTIDE SEQUENCE [LARGE SCALE GENOMIC DNA]</scope>
    <source>
        <strain evidence="3">Ysfricsl-2016a</strain>
        <tissue evidence="3">Blood</tissue>
    </source>
</reference>
<accession>A0A6A4SMN8</accession>
<dbReference type="InterPro" id="IPR039183">
    <property type="entry name" value="CCD66"/>
</dbReference>
<feature type="region of interest" description="Disordered" evidence="1">
    <location>
        <begin position="123"/>
        <end position="145"/>
    </location>
</feature>
<dbReference type="EMBL" id="VEVO01000011">
    <property type="protein sequence ID" value="KAF0034447.1"/>
    <property type="molecule type" value="Genomic_DNA"/>
</dbReference>
<dbReference type="PANTHER" id="PTHR22736">
    <property type="entry name" value="COILED-COIL DOMAIN-CONTAINING PROTEIN 66"/>
    <property type="match status" value="1"/>
</dbReference>